<dbReference type="AlphaFoldDB" id="A0A381NM22"/>
<protein>
    <recommendedName>
        <fullName evidence="2">Amidohydrolase-related domain-containing protein</fullName>
    </recommendedName>
</protein>
<dbReference type="InterPro" id="IPR006680">
    <property type="entry name" value="Amidohydro-rel"/>
</dbReference>
<feature type="domain" description="Amidohydrolase-related" evidence="2">
    <location>
        <begin position="53"/>
        <end position="374"/>
    </location>
</feature>
<keyword evidence="1" id="KW-0378">Hydrolase</keyword>
<accession>A0A381NM22</accession>
<dbReference type="SUPFAM" id="SSF51556">
    <property type="entry name" value="Metallo-dependent hydrolases"/>
    <property type="match status" value="1"/>
</dbReference>
<dbReference type="Gene3D" id="3.20.20.140">
    <property type="entry name" value="Metal-dependent hydrolases"/>
    <property type="match status" value="1"/>
</dbReference>
<sequence length="409" mass="43307">MIRYLADWVLPVVEPPVQNGWVDVEEGRVVAVGSRASDGFPAGPYVDLGSTAILPALVNAHTHLELSGLRNTVPPAGSMPEWVSRLLVRRAEFDEPDLGAIREALEEGKSSGTGLFGDISNTLATVPVLEAASTAACVFHEVLSFSDTDAIGVVEQALGHVSAAGPTTHVRLGLAAHAPYSVGPEVFDQLDIAIRGAFETPRCVHLAESPEELEFLLSGRGPWRTLLERLGHWNPNWKPPGCGPVEYLDRMGWLGPNVIVVHGVQLTDAELTRLAATGTTLVTCPRSNVWTGVGEPPIGRFIRSGVRLAVGTDSLASAPDLNLFAELALMRRCGPDVPARHLIACATTAGAAALGFADRFGRIEPGAPAALIGVSVPAGVSDVEEYLVGGIEPGQVRWLDQHAPRMPVD</sequence>
<proteinExistence type="predicted"/>
<dbReference type="PANTHER" id="PTHR43794">
    <property type="entry name" value="AMINOHYDROLASE SSNA-RELATED"/>
    <property type="match status" value="1"/>
</dbReference>
<dbReference type="InterPro" id="IPR050287">
    <property type="entry name" value="MTA/SAH_deaminase"/>
</dbReference>
<reference evidence="3" key="1">
    <citation type="submission" date="2018-05" db="EMBL/GenBank/DDBJ databases">
        <authorList>
            <person name="Lanie J.A."/>
            <person name="Ng W.-L."/>
            <person name="Kazmierczak K.M."/>
            <person name="Andrzejewski T.M."/>
            <person name="Davidsen T.M."/>
            <person name="Wayne K.J."/>
            <person name="Tettelin H."/>
            <person name="Glass J.I."/>
            <person name="Rusch D."/>
            <person name="Podicherti R."/>
            <person name="Tsui H.-C.T."/>
            <person name="Winkler M.E."/>
        </authorList>
    </citation>
    <scope>NUCLEOTIDE SEQUENCE</scope>
</reference>
<dbReference type="PANTHER" id="PTHR43794:SF11">
    <property type="entry name" value="AMIDOHYDROLASE-RELATED DOMAIN-CONTAINING PROTEIN"/>
    <property type="match status" value="1"/>
</dbReference>
<evidence type="ECO:0000259" key="2">
    <source>
        <dbReference type="Pfam" id="PF01979"/>
    </source>
</evidence>
<dbReference type="InterPro" id="IPR011059">
    <property type="entry name" value="Metal-dep_hydrolase_composite"/>
</dbReference>
<dbReference type="EMBL" id="UINC01000396">
    <property type="protein sequence ID" value="SUZ54583.1"/>
    <property type="molecule type" value="Genomic_DNA"/>
</dbReference>
<dbReference type="SUPFAM" id="SSF51338">
    <property type="entry name" value="Composite domain of metallo-dependent hydrolases"/>
    <property type="match status" value="1"/>
</dbReference>
<dbReference type="InterPro" id="IPR032466">
    <property type="entry name" value="Metal_Hydrolase"/>
</dbReference>
<evidence type="ECO:0000313" key="3">
    <source>
        <dbReference type="EMBL" id="SUZ54583.1"/>
    </source>
</evidence>
<evidence type="ECO:0000256" key="1">
    <source>
        <dbReference type="ARBA" id="ARBA00022801"/>
    </source>
</evidence>
<name>A0A381NM22_9ZZZZ</name>
<dbReference type="Pfam" id="PF01979">
    <property type="entry name" value="Amidohydro_1"/>
    <property type="match status" value="1"/>
</dbReference>
<gene>
    <name evidence="3" type="ORF">METZ01_LOCUS7437</name>
</gene>
<dbReference type="GO" id="GO:0016810">
    <property type="term" value="F:hydrolase activity, acting on carbon-nitrogen (but not peptide) bonds"/>
    <property type="evidence" value="ECO:0007669"/>
    <property type="project" value="InterPro"/>
</dbReference>
<organism evidence="3">
    <name type="scientific">marine metagenome</name>
    <dbReference type="NCBI Taxonomy" id="408172"/>
    <lineage>
        <taxon>unclassified sequences</taxon>
        <taxon>metagenomes</taxon>
        <taxon>ecological metagenomes</taxon>
    </lineage>
</organism>